<evidence type="ECO:0000256" key="1">
    <source>
        <dbReference type="SAM" id="MobiDB-lite"/>
    </source>
</evidence>
<keyword evidence="4" id="KW-1185">Reference proteome</keyword>
<feature type="compositionally biased region" description="Low complexity" evidence="1">
    <location>
        <begin position="244"/>
        <end position="257"/>
    </location>
</feature>
<dbReference type="AlphaFoldDB" id="A0A7W3NS71"/>
<dbReference type="EMBL" id="JACJIJ010000002">
    <property type="protein sequence ID" value="MBA9055748.1"/>
    <property type="molecule type" value="Genomic_DNA"/>
</dbReference>
<feature type="transmembrane region" description="Helical" evidence="2">
    <location>
        <begin position="21"/>
        <end position="43"/>
    </location>
</feature>
<feature type="compositionally biased region" description="Basic and acidic residues" evidence="1">
    <location>
        <begin position="232"/>
        <end position="243"/>
    </location>
</feature>
<feature type="region of interest" description="Disordered" evidence="1">
    <location>
        <begin position="703"/>
        <end position="728"/>
    </location>
</feature>
<feature type="compositionally biased region" description="Low complexity" evidence="1">
    <location>
        <begin position="709"/>
        <end position="718"/>
    </location>
</feature>
<keyword evidence="2" id="KW-1133">Transmembrane helix</keyword>
<reference evidence="3 4" key="1">
    <citation type="submission" date="2020-08" db="EMBL/GenBank/DDBJ databases">
        <title>Sequencing the genomes of 1000 actinobacteria strains.</title>
        <authorList>
            <person name="Klenk H.-P."/>
        </authorList>
    </citation>
    <scope>NUCLEOTIDE SEQUENCE [LARGE SCALE GENOMIC DNA]</scope>
    <source>
        <strain evidence="3 4">DSM 41827</strain>
    </source>
</reference>
<dbReference type="GeneID" id="93976213"/>
<feature type="compositionally biased region" description="Basic residues" evidence="1">
    <location>
        <begin position="719"/>
        <end position="728"/>
    </location>
</feature>
<dbReference type="Proteomes" id="UP000577386">
    <property type="component" value="Unassembled WGS sequence"/>
</dbReference>
<feature type="compositionally biased region" description="Basic and acidic residues" evidence="1">
    <location>
        <begin position="291"/>
        <end position="307"/>
    </location>
</feature>
<feature type="region of interest" description="Disordered" evidence="1">
    <location>
        <begin position="169"/>
        <end position="347"/>
    </location>
</feature>
<comment type="caution">
    <text evidence="3">The sequence shown here is derived from an EMBL/GenBank/DDBJ whole genome shotgun (WGS) entry which is preliminary data.</text>
</comment>
<feature type="compositionally biased region" description="Low complexity" evidence="1">
    <location>
        <begin position="277"/>
        <end position="290"/>
    </location>
</feature>
<keyword evidence="2" id="KW-0472">Membrane</keyword>
<accession>A0A7W3NS71</accession>
<proteinExistence type="predicted"/>
<evidence type="ECO:0000313" key="3">
    <source>
        <dbReference type="EMBL" id="MBA9055748.1"/>
    </source>
</evidence>
<sequence length="728" mass="74622">MTSSLFRGRPRRAKAHIRVRVTHAVLGALVGAGWLMLPLMTVATRRPVPATSPGTLADAAAPGQGGTSAADYVLPLIAVAAAAVLAAYGYLRRVRRTRTRTTPGTTLPGRPAPPTIADAERQARIALVLADDCVRTSREELGFVRERFGVGKGGAGSRGEAGGWARQGWGEKAEAGPPTADGTRTGAISATGTATDTGAGSGTGAAHGGFETEAGARAEARAGTAWFEAETDADKRTRRKTEAEAGAQAAARAGAAEARFKGGTDADRRTQQETEAEPGAQAQARAGAAEARFKGGTDADRRTRQETEAEPGTQAAAGAGAVPGAEPVGGSLGHPPQEAEAQHRATAEIEAESATAAFVHALRGAETELVAAFAMWRRYERGLPGEAGARRQALVGVVGRCAEAGRRLDAEAAALDQVRGLEGPGAGAALDVAEGRFRALAARTVAAHATLSALRERYAPSATDPVTGSVEQAKDRLLFATAHLNATRRSIDAADGDGTARNLRAAEGAVAQAEILVTGVERLAARLREAAALVPAALTGAEAELTAARHGRSRTSLATGELNARLAHADGVLAAVREELTGSLPYDPLDALRRITRAVERLDVGRSGVLDTAALLVARTSLDSADDFVTVHRGAVGPEARALLSEAARASATGTRTAFEADTAAREARGLAERDVRAHGTPYPDTTTIGLPGAVLGGILLAEDPDGGPPATFGGPATRGRRHVRAPG</sequence>
<evidence type="ECO:0000256" key="2">
    <source>
        <dbReference type="SAM" id="Phobius"/>
    </source>
</evidence>
<name>A0A7W3NS71_STRMR</name>
<evidence type="ECO:0000313" key="4">
    <source>
        <dbReference type="Proteomes" id="UP000577386"/>
    </source>
</evidence>
<feature type="transmembrane region" description="Helical" evidence="2">
    <location>
        <begin position="72"/>
        <end position="91"/>
    </location>
</feature>
<feature type="compositionally biased region" description="Basic and acidic residues" evidence="1">
    <location>
        <begin position="258"/>
        <end position="272"/>
    </location>
</feature>
<dbReference type="RefSeq" id="WP_182776593.1">
    <property type="nucleotide sequence ID" value="NZ_BAAAHW010000038.1"/>
</dbReference>
<protein>
    <submittedName>
        <fullName evidence="3">Uncharacterized protein</fullName>
    </submittedName>
</protein>
<feature type="compositionally biased region" description="Low complexity" evidence="1">
    <location>
        <begin position="182"/>
        <end position="198"/>
    </location>
</feature>
<feature type="compositionally biased region" description="Low complexity" evidence="1">
    <location>
        <begin position="310"/>
        <end position="329"/>
    </location>
</feature>
<keyword evidence="2" id="KW-0812">Transmembrane</keyword>
<organism evidence="3 4">
    <name type="scientific">Streptomyces murinus</name>
    <dbReference type="NCBI Taxonomy" id="33900"/>
    <lineage>
        <taxon>Bacteria</taxon>
        <taxon>Bacillati</taxon>
        <taxon>Actinomycetota</taxon>
        <taxon>Actinomycetes</taxon>
        <taxon>Kitasatosporales</taxon>
        <taxon>Streptomycetaceae</taxon>
        <taxon>Streptomyces</taxon>
    </lineage>
</organism>
<gene>
    <name evidence="3" type="ORF">HDA42_004926</name>
</gene>